<organism evidence="1 2">
    <name type="scientific">Mycena venus</name>
    <dbReference type="NCBI Taxonomy" id="2733690"/>
    <lineage>
        <taxon>Eukaryota</taxon>
        <taxon>Fungi</taxon>
        <taxon>Dikarya</taxon>
        <taxon>Basidiomycota</taxon>
        <taxon>Agaricomycotina</taxon>
        <taxon>Agaricomycetes</taxon>
        <taxon>Agaricomycetidae</taxon>
        <taxon>Agaricales</taxon>
        <taxon>Marasmiineae</taxon>
        <taxon>Mycenaceae</taxon>
        <taxon>Mycena</taxon>
    </lineage>
</organism>
<gene>
    <name evidence="1" type="ORF">MVEN_02385300</name>
</gene>
<name>A0A8H6X2H0_9AGAR</name>
<proteinExistence type="predicted"/>
<dbReference type="EMBL" id="JACAZI010000030">
    <property type="protein sequence ID" value="KAF7333195.1"/>
    <property type="molecule type" value="Genomic_DNA"/>
</dbReference>
<reference evidence="1" key="1">
    <citation type="submission" date="2020-05" db="EMBL/GenBank/DDBJ databases">
        <title>Mycena genomes resolve the evolution of fungal bioluminescence.</title>
        <authorList>
            <person name="Tsai I.J."/>
        </authorList>
    </citation>
    <scope>NUCLEOTIDE SEQUENCE</scope>
    <source>
        <strain evidence="1">CCC161011</strain>
    </source>
</reference>
<keyword evidence="2" id="KW-1185">Reference proteome</keyword>
<dbReference type="AlphaFoldDB" id="A0A8H6X2H0"/>
<dbReference type="Proteomes" id="UP000620124">
    <property type="component" value="Unassembled WGS sequence"/>
</dbReference>
<evidence type="ECO:0000313" key="2">
    <source>
        <dbReference type="Proteomes" id="UP000620124"/>
    </source>
</evidence>
<evidence type="ECO:0000313" key="1">
    <source>
        <dbReference type="EMBL" id="KAF7333195.1"/>
    </source>
</evidence>
<comment type="caution">
    <text evidence="1">The sequence shown here is derived from an EMBL/GenBank/DDBJ whole genome shotgun (WGS) entry which is preliminary data.</text>
</comment>
<sequence length="162" mass="17927">MLHHHFRTIVGVYLTTCAGLLATGLNNHRVDHRGFTPEAIPITVPIRALQECEIHLPSILLFLVCGWSLDSRVFDTKAEIKEHDDFLYIIRLGVALLDKMIATTKWLGNASVCNPGTGLAIGQEEFLHRAGPADSEENSSTSDSMPRCGPVFNSYLGDFIFM</sequence>
<accession>A0A8H6X2H0</accession>
<dbReference type="OrthoDB" id="2872357at2759"/>
<protein>
    <submittedName>
        <fullName evidence="1">Uncharacterized protein</fullName>
    </submittedName>
</protein>